<dbReference type="FunFam" id="1.10.630.10:FF:000047">
    <property type="entry name" value="Cytochrome P450 monooxygenase"/>
    <property type="match status" value="1"/>
</dbReference>
<comment type="similarity">
    <text evidence="3 13">Belongs to the cytochrome P450 family.</text>
</comment>
<dbReference type="AlphaFoldDB" id="A0A9P4I7T1"/>
<evidence type="ECO:0000256" key="2">
    <source>
        <dbReference type="ARBA" id="ARBA00004167"/>
    </source>
</evidence>
<evidence type="ECO:0000256" key="5">
    <source>
        <dbReference type="ARBA" id="ARBA00022692"/>
    </source>
</evidence>
<evidence type="ECO:0000256" key="9">
    <source>
        <dbReference type="ARBA" id="ARBA00023004"/>
    </source>
</evidence>
<keyword evidence="7 14" id="KW-1133">Transmembrane helix</keyword>
<dbReference type="GO" id="GO:0005506">
    <property type="term" value="F:iron ion binding"/>
    <property type="evidence" value="ECO:0007669"/>
    <property type="project" value="InterPro"/>
</dbReference>
<dbReference type="PANTHER" id="PTHR24305">
    <property type="entry name" value="CYTOCHROME P450"/>
    <property type="match status" value="1"/>
</dbReference>
<comment type="caution">
    <text evidence="15">The sequence shown here is derived from an EMBL/GenBank/DDBJ whole genome shotgun (WGS) entry which is preliminary data.</text>
</comment>
<proteinExistence type="inferred from homology"/>
<evidence type="ECO:0000313" key="16">
    <source>
        <dbReference type="Proteomes" id="UP000799772"/>
    </source>
</evidence>
<organism evidence="15 16">
    <name type="scientific">Rhizodiscina lignyota</name>
    <dbReference type="NCBI Taxonomy" id="1504668"/>
    <lineage>
        <taxon>Eukaryota</taxon>
        <taxon>Fungi</taxon>
        <taxon>Dikarya</taxon>
        <taxon>Ascomycota</taxon>
        <taxon>Pezizomycotina</taxon>
        <taxon>Dothideomycetes</taxon>
        <taxon>Pleosporomycetidae</taxon>
        <taxon>Aulographales</taxon>
        <taxon>Rhizodiscinaceae</taxon>
        <taxon>Rhizodiscina</taxon>
    </lineage>
</organism>
<keyword evidence="16" id="KW-1185">Reference proteome</keyword>
<keyword evidence="11 14" id="KW-0472">Membrane</keyword>
<comment type="subcellular location">
    <subcellularLocation>
        <location evidence="2">Membrane</location>
        <topology evidence="2">Single-pass membrane protein</topology>
    </subcellularLocation>
</comment>
<evidence type="ECO:0000256" key="3">
    <source>
        <dbReference type="ARBA" id="ARBA00010617"/>
    </source>
</evidence>
<dbReference type="CDD" id="cd11058">
    <property type="entry name" value="CYP60B-like"/>
    <property type="match status" value="1"/>
</dbReference>
<dbReference type="GO" id="GO:0004497">
    <property type="term" value="F:monooxygenase activity"/>
    <property type="evidence" value="ECO:0007669"/>
    <property type="project" value="UniProtKB-KW"/>
</dbReference>
<evidence type="ECO:0000256" key="1">
    <source>
        <dbReference type="ARBA" id="ARBA00001971"/>
    </source>
</evidence>
<dbReference type="PRINTS" id="PR00385">
    <property type="entry name" value="P450"/>
</dbReference>
<dbReference type="PROSITE" id="PS00086">
    <property type="entry name" value="CYTOCHROME_P450"/>
    <property type="match status" value="1"/>
</dbReference>
<evidence type="ECO:0000256" key="7">
    <source>
        <dbReference type="ARBA" id="ARBA00022989"/>
    </source>
</evidence>
<dbReference type="GO" id="GO:0016020">
    <property type="term" value="C:membrane"/>
    <property type="evidence" value="ECO:0007669"/>
    <property type="project" value="UniProtKB-SubCell"/>
</dbReference>
<keyword evidence="8 13" id="KW-0560">Oxidoreductase</keyword>
<evidence type="ECO:0000256" key="4">
    <source>
        <dbReference type="ARBA" id="ARBA00022617"/>
    </source>
</evidence>
<evidence type="ECO:0000256" key="10">
    <source>
        <dbReference type="ARBA" id="ARBA00023033"/>
    </source>
</evidence>
<keyword evidence="10 13" id="KW-0503">Monooxygenase</keyword>
<feature type="transmembrane region" description="Helical" evidence="14">
    <location>
        <begin position="6"/>
        <end position="32"/>
    </location>
</feature>
<dbReference type="Pfam" id="PF00067">
    <property type="entry name" value="p450"/>
    <property type="match status" value="1"/>
</dbReference>
<dbReference type="InterPro" id="IPR001128">
    <property type="entry name" value="Cyt_P450"/>
</dbReference>
<sequence>MAGSHVLQLTAVAAVVGTISYVLYTIIYNLYFHPLARYPGPKLYAVWRIPLILDRISGNSVRTIHAMHKKYGENVRVSPNEISTISPAAWKDVYGYRRNGHGGFDKDTIRFYRRDPIGNGATAMISEDDNNHARQRRIFTHAFSDRALREQEPLLKHYTNLLVEKLKDASADGSRKVDIVSFYNFTTFDTMADLTFGEPLHLLDNMDYNPWVRNIFAGIKYVAVADAFRGYPVLHQIQRARAPKDLKEKREYHLKFCHSRVDRRLEKEETDHPDFWSLVLKAEGAKGLTRPEMHVNSQLLMTAGTETTATLLSGLTYYLCQNPDKMKKLVDEIRGSFSHPDEMTTVTLPRLEYLHACLEEGLRIYPPVAVGLPRIVPPEGGDIDGHPLPGGATIYFTHYPAYHSEKNFALPDEFHPERFLQGEDPRFANDKMDAFNPFSNGPRNCLGKNLAYHEMRLILAKVLYSFDIELLPQSQNWTNHKVYTLWEKPPLYVKLRPLQQKA</sequence>
<dbReference type="SUPFAM" id="SSF48264">
    <property type="entry name" value="Cytochrome P450"/>
    <property type="match status" value="1"/>
</dbReference>
<dbReference type="InterPro" id="IPR036396">
    <property type="entry name" value="Cyt_P450_sf"/>
</dbReference>
<evidence type="ECO:0000256" key="11">
    <source>
        <dbReference type="ARBA" id="ARBA00023136"/>
    </source>
</evidence>
<dbReference type="GO" id="GO:0009403">
    <property type="term" value="P:toxin biosynthetic process"/>
    <property type="evidence" value="ECO:0007669"/>
    <property type="project" value="UniProtKB-ARBA"/>
</dbReference>
<gene>
    <name evidence="15" type="ORF">NA57DRAFT_69048</name>
</gene>
<evidence type="ECO:0000256" key="6">
    <source>
        <dbReference type="ARBA" id="ARBA00022723"/>
    </source>
</evidence>
<evidence type="ECO:0000256" key="13">
    <source>
        <dbReference type="RuleBase" id="RU000461"/>
    </source>
</evidence>
<name>A0A9P4I7T1_9PEZI</name>
<reference evidence="15" key="1">
    <citation type="journal article" date="2020" name="Stud. Mycol.">
        <title>101 Dothideomycetes genomes: a test case for predicting lifestyles and emergence of pathogens.</title>
        <authorList>
            <person name="Haridas S."/>
            <person name="Albert R."/>
            <person name="Binder M."/>
            <person name="Bloem J."/>
            <person name="Labutti K."/>
            <person name="Salamov A."/>
            <person name="Andreopoulos B."/>
            <person name="Baker S."/>
            <person name="Barry K."/>
            <person name="Bills G."/>
            <person name="Bluhm B."/>
            <person name="Cannon C."/>
            <person name="Castanera R."/>
            <person name="Culley D."/>
            <person name="Daum C."/>
            <person name="Ezra D."/>
            <person name="Gonzalez J."/>
            <person name="Henrissat B."/>
            <person name="Kuo A."/>
            <person name="Liang C."/>
            <person name="Lipzen A."/>
            <person name="Lutzoni F."/>
            <person name="Magnuson J."/>
            <person name="Mondo S."/>
            <person name="Nolan M."/>
            <person name="Ohm R."/>
            <person name="Pangilinan J."/>
            <person name="Park H.-J."/>
            <person name="Ramirez L."/>
            <person name="Alfaro M."/>
            <person name="Sun H."/>
            <person name="Tritt A."/>
            <person name="Yoshinaga Y."/>
            <person name="Zwiers L.-H."/>
            <person name="Turgeon B."/>
            <person name="Goodwin S."/>
            <person name="Spatafora J."/>
            <person name="Crous P."/>
            <person name="Grigoriev I."/>
        </authorList>
    </citation>
    <scope>NUCLEOTIDE SEQUENCE</scope>
    <source>
        <strain evidence="15">CBS 133067</strain>
    </source>
</reference>
<dbReference type="Proteomes" id="UP000799772">
    <property type="component" value="Unassembled WGS sequence"/>
</dbReference>
<feature type="binding site" description="axial binding residue" evidence="12">
    <location>
        <position position="445"/>
    </location>
    <ligand>
        <name>heme</name>
        <dbReference type="ChEBI" id="CHEBI:30413"/>
    </ligand>
    <ligandPart>
        <name>Fe</name>
        <dbReference type="ChEBI" id="CHEBI:18248"/>
    </ligandPart>
</feature>
<dbReference type="GO" id="GO:0020037">
    <property type="term" value="F:heme binding"/>
    <property type="evidence" value="ECO:0007669"/>
    <property type="project" value="InterPro"/>
</dbReference>
<comment type="cofactor">
    <cofactor evidence="1 12">
        <name>heme</name>
        <dbReference type="ChEBI" id="CHEBI:30413"/>
    </cofactor>
</comment>
<dbReference type="PANTHER" id="PTHR24305:SF210">
    <property type="entry name" value="CYTOCHROME P450 MONOOXYGENASE ASQL-RELATED"/>
    <property type="match status" value="1"/>
</dbReference>
<dbReference type="GO" id="GO:0016705">
    <property type="term" value="F:oxidoreductase activity, acting on paired donors, with incorporation or reduction of molecular oxygen"/>
    <property type="evidence" value="ECO:0007669"/>
    <property type="project" value="InterPro"/>
</dbReference>
<keyword evidence="4 12" id="KW-0349">Heme</keyword>
<evidence type="ECO:0000256" key="14">
    <source>
        <dbReference type="SAM" id="Phobius"/>
    </source>
</evidence>
<accession>A0A9P4I7T1</accession>
<dbReference type="OrthoDB" id="1470350at2759"/>
<dbReference type="Gene3D" id="1.10.630.10">
    <property type="entry name" value="Cytochrome P450"/>
    <property type="match status" value="1"/>
</dbReference>
<dbReference type="InterPro" id="IPR017972">
    <property type="entry name" value="Cyt_P450_CS"/>
</dbReference>
<protein>
    <submittedName>
        <fullName evidence="15">RadP cytochrome P450 epoxidase</fullName>
    </submittedName>
</protein>
<keyword evidence="6 12" id="KW-0479">Metal-binding</keyword>
<evidence type="ECO:0000256" key="12">
    <source>
        <dbReference type="PIRSR" id="PIRSR602401-1"/>
    </source>
</evidence>
<keyword evidence="9 12" id="KW-0408">Iron</keyword>
<dbReference type="PRINTS" id="PR00463">
    <property type="entry name" value="EP450I"/>
</dbReference>
<dbReference type="InterPro" id="IPR002401">
    <property type="entry name" value="Cyt_P450_E_grp-I"/>
</dbReference>
<dbReference type="InterPro" id="IPR050121">
    <property type="entry name" value="Cytochrome_P450_monoxygenase"/>
</dbReference>
<evidence type="ECO:0000256" key="8">
    <source>
        <dbReference type="ARBA" id="ARBA00023002"/>
    </source>
</evidence>
<dbReference type="EMBL" id="ML978137">
    <property type="protein sequence ID" value="KAF2093617.1"/>
    <property type="molecule type" value="Genomic_DNA"/>
</dbReference>
<evidence type="ECO:0000313" key="15">
    <source>
        <dbReference type="EMBL" id="KAF2093617.1"/>
    </source>
</evidence>
<keyword evidence="5 14" id="KW-0812">Transmembrane</keyword>